<keyword evidence="3" id="KW-1185">Reference proteome</keyword>
<dbReference type="Pfam" id="PF13503">
    <property type="entry name" value="DUF4123"/>
    <property type="match status" value="1"/>
</dbReference>
<sequence length="587" mass="67416">MNELNIWVNHYHYSSADLPNVVSTGYIACRAESAETYYQQVAAYCKAQGLEAYAQLAPLPILTWFERHGFSSQLLYLAKTLSAQNPVGLLSDGEPKADSSPPLQPYLTQSETDFEPFLDIFSDDALPHPVRHGFFAHCTGLDEWHKWTDLSGAEQGETHYYAVADCAKVVGLSDRLEQVGRTANLYSGAVGASLEENAPYLLEFDPKRLACVDMLQTLFRDMDSEVLSYWQANPMIFIRSRADFDSVYRHLKKFTHLQEPETKKWYFFRFYDPQVLNGYLPLLTNHPAHLAALFGVKNGEQMIEAFGVRIDKRFITFGLEALPEDIVPARIEFGEIEQNAIRSIITEKFRRKLTALYVNSHPDRFRTLKDKHITAFVEHVYQSALAYKITRPEEIGYFGHLMLYLGAYWHEDPIYHFLNQHLHEDTDIADRRMDNIAHKFTQTAPKIFGNGFENNIKMAKDIADWYQLQSKESLSPTAVMHYLAKVSQPYFGDYVKQPEYLEHIRQSLQYASKKHGIKTDYEQAIWLLMSLTLGIGFYHDPLMPWAGDILNSHQDSTEKMDELIGMLQKRTNKMLSAAFSAKGETHV</sequence>
<protein>
    <submittedName>
        <fullName evidence="2">Uncharacterized protein DUF4123</fullName>
    </submittedName>
</protein>
<reference evidence="2 3" key="1">
    <citation type="submission" date="2019-03" db="EMBL/GenBank/DDBJ databases">
        <title>Genomic Encyclopedia of Type Strains, Phase IV (KMG-IV): sequencing the most valuable type-strain genomes for metagenomic binning, comparative biology and taxonomic classification.</title>
        <authorList>
            <person name="Goeker M."/>
        </authorList>
    </citation>
    <scope>NUCLEOTIDE SEQUENCE [LARGE SCALE GENOMIC DNA]</scope>
    <source>
        <strain evidence="2 3">DSM 28404</strain>
    </source>
</reference>
<dbReference type="AlphaFoldDB" id="A0A4R2T2S4"/>
<dbReference type="OrthoDB" id="5671186at2"/>
<feature type="domain" description="DUF4123" evidence="1">
    <location>
        <begin position="160"/>
        <end position="285"/>
    </location>
</feature>
<evidence type="ECO:0000259" key="1">
    <source>
        <dbReference type="Pfam" id="PF13503"/>
    </source>
</evidence>
<evidence type="ECO:0000313" key="2">
    <source>
        <dbReference type="EMBL" id="TCP96530.1"/>
    </source>
</evidence>
<name>A0A4R2T2S4_9PAST</name>
<dbReference type="EMBL" id="SLYB01000004">
    <property type="protein sequence ID" value="TCP96530.1"/>
    <property type="molecule type" value="Genomic_DNA"/>
</dbReference>
<dbReference type="InterPro" id="IPR025391">
    <property type="entry name" value="DUF4123"/>
</dbReference>
<organism evidence="2 3">
    <name type="scientific">Cricetibacter osteomyelitidis</name>
    <dbReference type="NCBI Taxonomy" id="1521931"/>
    <lineage>
        <taxon>Bacteria</taxon>
        <taxon>Pseudomonadati</taxon>
        <taxon>Pseudomonadota</taxon>
        <taxon>Gammaproteobacteria</taxon>
        <taxon>Pasteurellales</taxon>
        <taxon>Pasteurellaceae</taxon>
        <taxon>Cricetibacter</taxon>
    </lineage>
</organism>
<proteinExistence type="predicted"/>
<comment type="caution">
    <text evidence="2">The sequence shown here is derived from an EMBL/GenBank/DDBJ whole genome shotgun (WGS) entry which is preliminary data.</text>
</comment>
<accession>A0A4R2T2S4</accession>
<evidence type="ECO:0000313" key="3">
    <source>
        <dbReference type="Proteomes" id="UP000295763"/>
    </source>
</evidence>
<dbReference type="RefSeq" id="WP_131975234.1">
    <property type="nucleotide sequence ID" value="NZ_SLYB01000004.1"/>
</dbReference>
<gene>
    <name evidence="2" type="ORF">EDC44_10463</name>
</gene>
<dbReference type="Proteomes" id="UP000295763">
    <property type="component" value="Unassembled WGS sequence"/>
</dbReference>